<accession>K0J7Y0</accession>
<gene>
    <name evidence="7" type="ordered locus">AXY_20210</name>
</gene>
<dbReference type="Gene3D" id="3.40.50.12580">
    <property type="match status" value="1"/>
</dbReference>
<dbReference type="PANTHER" id="PTHR37316:SF3">
    <property type="entry name" value="TEICHOIC ACID GLYCEROL-PHOSPHATE TRANSFERASE"/>
    <property type="match status" value="1"/>
</dbReference>
<dbReference type="Pfam" id="PF04464">
    <property type="entry name" value="Glyphos_transf"/>
    <property type="match status" value="1"/>
</dbReference>
<dbReference type="PATRIC" id="fig|698758.3.peg.2024"/>
<dbReference type="PANTHER" id="PTHR37316">
    <property type="entry name" value="TEICHOIC ACID GLYCEROL-PHOSPHATE PRIMASE"/>
    <property type="match status" value="1"/>
</dbReference>
<keyword evidence="3" id="KW-1003">Cell membrane</keyword>
<dbReference type="KEGG" id="axl:AXY_20210"/>
<dbReference type="STRING" id="698758.AXY_20210"/>
<dbReference type="Gene3D" id="3.40.50.11820">
    <property type="match status" value="1"/>
</dbReference>
<dbReference type="GO" id="GO:0005886">
    <property type="term" value="C:plasma membrane"/>
    <property type="evidence" value="ECO:0007669"/>
    <property type="project" value="UniProtKB-SubCell"/>
</dbReference>
<organism evidence="7 8">
    <name type="scientific">Amphibacillus xylanus (strain ATCC 51415 / DSM 6626 / JCM 7361 / LMG 17667 / NBRC 15112 / Ep01)</name>
    <dbReference type="NCBI Taxonomy" id="698758"/>
    <lineage>
        <taxon>Bacteria</taxon>
        <taxon>Bacillati</taxon>
        <taxon>Bacillota</taxon>
        <taxon>Bacilli</taxon>
        <taxon>Bacillales</taxon>
        <taxon>Bacillaceae</taxon>
        <taxon>Amphibacillus</taxon>
    </lineage>
</organism>
<evidence type="ECO:0000313" key="8">
    <source>
        <dbReference type="Proteomes" id="UP000006294"/>
    </source>
</evidence>
<dbReference type="eggNOG" id="COG1887">
    <property type="taxonomic scope" value="Bacteria"/>
</dbReference>
<comment type="similarity">
    <text evidence="2">Belongs to the CDP-glycerol glycerophosphotransferase family.</text>
</comment>
<keyword evidence="4 7" id="KW-0808">Transferase</keyword>
<dbReference type="HOGENOM" id="CLU_029598_1_1_9"/>
<evidence type="ECO:0000256" key="3">
    <source>
        <dbReference type="ARBA" id="ARBA00022475"/>
    </source>
</evidence>
<keyword evidence="8" id="KW-1185">Reference proteome</keyword>
<evidence type="ECO:0000256" key="5">
    <source>
        <dbReference type="ARBA" id="ARBA00022944"/>
    </source>
</evidence>
<dbReference type="EMBL" id="AP012050">
    <property type="protein sequence ID" value="BAM48153.1"/>
    <property type="molecule type" value="Genomic_DNA"/>
</dbReference>
<keyword evidence="6" id="KW-0472">Membrane</keyword>
<evidence type="ECO:0000256" key="4">
    <source>
        <dbReference type="ARBA" id="ARBA00022679"/>
    </source>
</evidence>
<reference evidence="7 8" key="1">
    <citation type="submission" date="2011-01" db="EMBL/GenBank/DDBJ databases">
        <title>Whole genome sequence of Amphibacillus xylinus NBRC 15112.</title>
        <authorList>
            <person name="Nakazawa H."/>
            <person name="Katano Y."/>
            <person name="Nakamura S."/>
            <person name="Sasagawa M."/>
            <person name="Fukada J."/>
            <person name="Arai T."/>
            <person name="Sasakura N."/>
            <person name="Mochizuki D."/>
            <person name="Hosoyama A."/>
            <person name="Harada K."/>
            <person name="Horikawa H."/>
            <person name="Kato Y."/>
            <person name="Harada T."/>
            <person name="Sasaki K."/>
            <person name="Sekiguchi M."/>
            <person name="Hodoyama M."/>
            <person name="Nishiko R."/>
            <person name="Narita H."/>
            <person name="Hanamaki A."/>
            <person name="Hata C."/>
            <person name="Konno Y."/>
            <person name="Niimura Y."/>
            <person name="Yamazaki S."/>
            <person name="Fujita N."/>
        </authorList>
    </citation>
    <scope>NUCLEOTIDE SEQUENCE [LARGE SCALE GENOMIC DNA]</scope>
    <source>
        <strain evidence="8">ATCC 51415 / DSM 6626 / JCM 7361 / LMG 17667 / NBRC 15112 / Ep01</strain>
    </source>
</reference>
<evidence type="ECO:0000256" key="6">
    <source>
        <dbReference type="ARBA" id="ARBA00023136"/>
    </source>
</evidence>
<sequence>MYALRTIAPIIYRIAFRVASLLPQNENTIVFESFLGNQYSDNPKAIFLYIKENHPEFKLYWSLNKEVIPSFLNEDIQIIKRLSLKWVLTMARAKYWVTNTRLPLWIPKRTNTVYLQTWHGTPLKKLGVDIEEVRMPGTTTEKYRRNFINEAVKWDYLVSPNPYSTEIFKRAFQFQGKVIESGYPRNDVLQKGLTSREDILKEMNLPLNKKIILYAPTWRDNQFYTVGKYKLNLHLDLELFKKEFGDNFIILLRSHYLISENINIENYSGFVYDFSSYKDISDLYLVSDVLITDYSSVFFDYAILGRPILFFVYDIEEYRDQLRGFYFDMENYAPGPLLKTNDQLIEALKKLDLDNFKPDQNYQSFIKKFCSLEDGNATKRVVDTLLESENHTL</sequence>
<dbReference type="GO" id="GO:0019350">
    <property type="term" value="P:teichoic acid biosynthetic process"/>
    <property type="evidence" value="ECO:0007669"/>
    <property type="project" value="UniProtKB-KW"/>
</dbReference>
<dbReference type="InterPro" id="IPR043148">
    <property type="entry name" value="TagF_C"/>
</dbReference>
<evidence type="ECO:0000313" key="7">
    <source>
        <dbReference type="EMBL" id="BAM48153.1"/>
    </source>
</evidence>
<dbReference type="Proteomes" id="UP000006294">
    <property type="component" value="Chromosome"/>
</dbReference>
<dbReference type="InterPro" id="IPR051612">
    <property type="entry name" value="Teichoic_Acid_Biosynth"/>
</dbReference>
<name>K0J7Y0_AMPXN</name>
<proteinExistence type="inferred from homology"/>
<dbReference type="InterPro" id="IPR043149">
    <property type="entry name" value="TagF_N"/>
</dbReference>
<dbReference type="AlphaFoldDB" id="K0J7Y0"/>
<evidence type="ECO:0000256" key="1">
    <source>
        <dbReference type="ARBA" id="ARBA00004202"/>
    </source>
</evidence>
<dbReference type="OrthoDB" id="9811865at2"/>
<protein>
    <submittedName>
        <fullName evidence="7">Putative CDP-glycerol glycerophosphotransferase</fullName>
    </submittedName>
</protein>
<dbReference type="InterPro" id="IPR007554">
    <property type="entry name" value="Glycerophosphate_synth"/>
</dbReference>
<comment type="subcellular location">
    <subcellularLocation>
        <location evidence="1">Cell membrane</location>
        <topology evidence="1">Peripheral membrane protein</topology>
    </subcellularLocation>
</comment>
<keyword evidence="5" id="KW-0777">Teichoic acid biosynthesis</keyword>
<dbReference type="SUPFAM" id="SSF53756">
    <property type="entry name" value="UDP-Glycosyltransferase/glycogen phosphorylase"/>
    <property type="match status" value="1"/>
</dbReference>
<dbReference type="GO" id="GO:0047355">
    <property type="term" value="F:CDP-glycerol glycerophosphotransferase activity"/>
    <property type="evidence" value="ECO:0007669"/>
    <property type="project" value="InterPro"/>
</dbReference>
<evidence type="ECO:0000256" key="2">
    <source>
        <dbReference type="ARBA" id="ARBA00010488"/>
    </source>
</evidence>